<feature type="compositionally biased region" description="Polar residues" evidence="1">
    <location>
        <begin position="1"/>
        <end position="10"/>
    </location>
</feature>
<name>C4J312_MAIZE</name>
<feature type="compositionally biased region" description="Basic residues" evidence="1">
    <location>
        <begin position="84"/>
        <end position="96"/>
    </location>
</feature>
<sequence length="96" mass="10145">MQHCSCQSSEAWKLSPAAAASAHSRPRPPHGAASSAAAATADGDTLRLHRIRPPPRTGEGGTPPLRALERDGAPSPSHVVERLGRRRVRAGKGRSW</sequence>
<feature type="region of interest" description="Disordered" evidence="1">
    <location>
        <begin position="1"/>
        <end position="96"/>
    </location>
</feature>
<proteinExistence type="evidence at transcript level"/>
<evidence type="ECO:0000313" key="2">
    <source>
        <dbReference type="EMBL" id="ACR35562.1"/>
    </source>
</evidence>
<dbReference type="EMBL" id="BT085209">
    <property type="protein sequence ID" value="ACR35562.1"/>
    <property type="molecule type" value="mRNA"/>
</dbReference>
<dbReference type="AlphaFoldDB" id="C4J312"/>
<protein>
    <submittedName>
        <fullName evidence="2">Uncharacterized protein</fullName>
    </submittedName>
</protein>
<reference evidence="2" key="2">
    <citation type="submission" date="2012-06" db="EMBL/GenBank/DDBJ databases">
        <authorList>
            <person name="Yu Y."/>
            <person name="Currie J."/>
            <person name="Lomeli R."/>
            <person name="Angelova A."/>
            <person name="Collura K."/>
            <person name="Wissotski M."/>
            <person name="Campos D."/>
            <person name="Kudrna D."/>
            <person name="Golser W."/>
            <person name="Ashely E."/>
            <person name="Descour A."/>
            <person name="Fernandes J."/>
            <person name="Soderlund C."/>
            <person name="Walbot V."/>
        </authorList>
    </citation>
    <scope>NUCLEOTIDE SEQUENCE</scope>
    <source>
        <strain evidence="2">B73</strain>
    </source>
</reference>
<organism evidence="2">
    <name type="scientific">Zea mays</name>
    <name type="common">Maize</name>
    <dbReference type="NCBI Taxonomy" id="4577"/>
    <lineage>
        <taxon>Eukaryota</taxon>
        <taxon>Viridiplantae</taxon>
        <taxon>Streptophyta</taxon>
        <taxon>Embryophyta</taxon>
        <taxon>Tracheophyta</taxon>
        <taxon>Spermatophyta</taxon>
        <taxon>Magnoliopsida</taxon>
        <taxon>Liliopsida</taxon>
        <taxon>Poales</taxon>
        <taxon>Poaceae</taxon>
        <taxon>PACMAD clade</taxon>
        <taxon>Panicoideae</taxon>
        <taxon>Andropogonodae</taxon>
        <taxon>Andropogoneae</taxon>
        <taxon>Tripsacinae</taxon>
        <taxon>Zea</taxon>
    </lineage>
</organism>
<reference evidence="2" key="1">
    <citation type="journal article" date="2009" name="PLoS Genet.">
        <title>Sequencing, mapping, and analysis of 27,455 maize full-length cDNAs.</title>
        <authorList>
            <person name="Soderlund C."/>
            <person name="Descour A."/>
            <person name="Kudrna D."/>
            <person name="Bomhoff M."/>
            <person name="Boyd L."/>
            <person name="Currie J."/>
            <person name="Angelova A."/>
            <person name="Collura K."/>
            <person name="Wissotski M."/>
            <person name="Ashley E."/>
            <person name="Morrow D."/>
            <person name="Fernandes J."/>
            <person name="Walbot V."/>
            <person name="Yu Y."/>
        </authorList>
    </citation>
    <scope>NUCLEOTIDE SEQUENCE</scope>
    <source>
        <strain evidence="2">B73</strain>
    </source>
</reference>
<dbReference type="HOGENOM" id="CLU_2362790_0_0_1"/>
<evidence type="ECO:0000256" key="1">
    <source>
        <dbReference type="SAM" id="MobiDB-lite"/>
    </source>
</evidence>
<accession>C4J312</accession>
<feature type="compositionally biased region" description="Low complexity" evidence="1">
    <location>
        <begin position="30"/>
        <end position="43"/>
    </location>
</feature>